<sequence length="65" mass="7557">MRLSVFCRNYKRIFQLIRPIKSAIGDGFGPFEVKMHCWLDSLVSNGSNHERYISDKDAYGGFKKQ</sequence>
<reference evidence="1 2" key="1">
    <citation type="submission" date="2018-01" db="EMBL/GenBank/DDBJ databases">
        <title>The draft genome sequence of Cohaesibacter sp. H1304.</title>
        <authorList>
            <person name="Wang N.-N."/>
            <person name="Du Z.-J."/>
        </authorList>
    </citation>
    <scope>NUCLEOTIDE SEQUENCE [LARGE SCALE GENOMIC DNA]</scope>
    <source>
        <strain evidence="1 2">H1304</strain>
    </source>
</reference>
<organism evidence="1 2">
    <name type="scientific">Cohaesibacter celericrescens</name>
    <dbReference type="NCBI Taxonomy" id="2067669"/>
    <lineage>
        <taxon>Bacteria</taxon>
        <taxon>Pseudomonadati</taxon>
        <taxon>Pseudomonadota</taxon>
        <taxon>Alphaproteobacteria</taxon>
        <taxon>Hyphomicrobiales</taxon>
        <taxon>Cohaesibacteraceae</taxon>
    </lineage>
</organism>
<keyword evidence="2" id="KW-1185">Reference proteome</keyword>
<dbReference type="Proteomes" id="UP000234881">
    <property type="component" value="Unassembled WGS sequence"/>
</dbReference>
<name>A0A2N5XUA1_9HYPH</name>
<dbReference type="AlphaFoldDB" id="A0A2N5XUA1"/>
<proteinExistence type="predicted"/>
<evidence type="ECO:0000313" key="1">
    <source>
        <dbReference type="EMBL" id="PLW78096.1"/>
    </source>
</evidence>
<dbReference type="EMBL" id="PKUQ01000011">
    <property type="protein sequence ID" value="PLW78096.1"/>
    <property type="molecule type" value="Genomic_DNA"/>
</dbReference>
<comment type="caution">
    <text evidence="1">The sequence shown here is derived from an EMBL/GenBank/DDBJ whole genome shotgun (WGS) entry which is preliminary data.</text>
</comment>
<evidence type="ECO:0000313" key="2">
    <source>
        <dbReference type="Proteomes" id="UP000234881"/>
    </source>
</evidence>
<protein>
    <submittedName>
        <fullName evidence="1">Uncharacterized protein</fullName>
    </submittedName>
</protein>
<accession>A0A2N5XUA1</accession>
<gene>
    <name evidence="1" type="ORF">C0081_06500</name>
</gene>